<gene>
    <name evidence="3" type="ORF">FHS27_001172</name>
</gene>
<keyword evidence="2" id="KW-0472">Membrane</keyword>
<feature type="coiled-coil region" evidence="1">
    <location>
        <begin position="48"/>
        <end position="158"/>
    </location>
</feature>
<dbReference type="Pfam" id="PF05859">
    <property type="entry name" value="Mis12"/>
    <property type="match status" value="1"/>
</dbReference>
<keyword evidence="1" id="KW-0175">Coiled coil</keyword>
<name>A0A7W5H3J8_9BACT</name>
<keyword evidence="4" id="KW-1185">Reference proteome</keyword>
<keyword evidence="2" id="KW-1133">Transmembrane helix</keyword>
<sequence length="272" mass="30266">MARRRNSSDDDISLFPFLSIIASVIGVLTMMIATLALAQTDTPDVAQIEEFEQKTKELRETDEAIENLRREISVSNSSALQLREQKQLLSMTVTQLEELLAELEQVEKELAEQKAVEIVIPPVDQSLRETAADMQSQADALRSEVAQLEKDLAERIDASEANVTVLPQGSGLDFIPHFVECAADSIVLHSINPTKRIRRADVAKDEDFIALMEKVVNGTRDSIVFLVRSDALGTYRACKSLCDERDVRNGKIPIVGQGRIDLSQFATDEPRE</sequence>
<protein>
    <submittedName>
        <fullName evidence="3">Vacuolar-type H+-ATPase subunit I/STV1</fullName>
    </submittedName>
</protein>
<dbReference type="EMBL" id="JACHXU010000003">
    <property type="protein sequence ID" value="MBB3205372.1"/>
    <property type="molecule type" value="Genomic_DNA"/>
</dbReference>
<organism evidence="3 4">
    <name type="scientific">Aporhodopirellula rubra</name>
    <dbReference type="NCBI Taxonomy" id="980271"/>
    <lineage>
        <taxon>Bacteria</taxon>
        <taxon>Pseudomonadati</taxon>
        <taxon>Planctomycetota</taxon>
        <taxon>Planctomycetia</taxon>
        <taxon>Pirellulales</taxon>
        <taxon>Pirellulaceae</taxon>
        <taxon>Aporhodopirellula</taxon>
    </lineage>
</organism>
<accession>A0A7W5H3J8</accession>
<evidence type="ECO:0000313" key="4">
    <source>
        <dbReference type="Proteomes" id="UP000536179"/>
    </source>
</evidence>
<proteinExistence type="predicted"/>
<dbReference type="Proteomes" id="UP000536179">
    <property type="component" value="Unassembled WGS sequence"/>
</dbReference>
<comment type="caution">
    <text evidence="3">The sequence shown here is derived from an EMBL/GenBank/DDBJ whole genome shotgun (WGS) entry which is preliminary data.</text>
</comment>
<evidence type="ECO:0000313" key="3">
    <source>
        <dbReference type="EMBL" id="MBB3205372.1"/>
    </source>
</evidence>
<evidence type="ECO:0000256" key="2">
    <source>
        <dbReference type="SAM" id="Phobius"/>
    </source>
</evidence>
<dbReference type="InterPro" id="IPR008685">
    <property type="entry name" value="Centromere_Mis12"/>
</dbReference>
<keyword evidence="2" id="KW-0812">Transmembrane</keyword>
<dbReference type="AlphaFoldDB" id="A0A7W5H3J8"/>
<reference evidence="3 4" key="1">
    <citation type="submission" date="2020-08" db="EMBL/GenBank/DDBJ databases">
        <title>Genomic Encyclopedia of Type Strains, Phase III (KMG-III): the genomes of soil and plant-associated and newly described type strains.</title>
        <authorList>
            <person name="Whitman W."/>
        </authorList>
    </citation>
    <scope>NUCLEOTIDE SEQUENCE [LARGE SCALE GENOMIC DNA]</scope>
    <source>
        <strain evidence="3 4">CECT 8075</strain>
    </source>
</reference>
<feature type="transmembrane region" description="Helical" evidence="2">
    <location>
        <begin position="12"/>
        <end position="38"/>
    </location>
</feature>
<evidence type="ECO:0000256" key="1">
    <source>
        <dbReference type="SAM" id="Coils"/>
    </source>
</evidence>